<evidence type="ECO:0000313" key="3">
    <source>
        <dbReference type="Proteomes" id="UP001500326"/>
    </source>
</evidence>
<reference evidence="2 3" key="1">
    <citation type="journal article" date="2019" name="Int. J. Syst. Evol. Microbiol.">
        <title>The Global Catalogue of Microorganisms (GCM) 10K type strain sequencing project: providing services to taxonomists for standard genome sequencing and annotation.</title>
        <authorList>
            <consortium name="The Broad Institute Genomics Platform"/>
            <consortium name="The Broad Institute Genome Sequencing Center for Infectious Disease"/>
            <person name="Wu L."/>
            <person name="Ma J."/>
        </authorList>
    </citation>
    <scope>NUCLEOTIDE SEQUENCE [LARGE SCALE GENOMIC DNA]</scope>
    <source>
        <strain evidence="2 3">JCM 14902</strain>
    </source>
</reference>
<dbReference type="InterPro" id="IPR043129">
    <property type="entry name" value="ATPase_NBD"/>
</dbReference>
<proteinExistence type="inferred from homology"/>
<evidence type="ECO:0000256" key="1">
    <source>
        <dbReference type="ARBA" id="ARBA00006479"/>
    </source>
</evidence>
<dbReference type="Gene3D" id="3.30.420.40">
    <property type="match status" value="2"/>
</dbReference>
<sequence length="311" mass="32278">MRTVAIDLGGTAVKLGVFESGRLVTHDEFATVEGQIGLDEVAQRVESLLDGERAGAIGIAVPGVVDPQGSSLLAAHGKYAELHDLDLSAWSASRFGCPAVVENDARAALIGEITDGVARGSRDALLIVLGTGIGTAAIVDGRIIRGRRGHGAILGGHITLDLDGPRCPCGNIGCAEALASTWALAADAASGRLTLGRELASRLADPGTIGIRDLVETRHEAESAAILDRYLRTWSAVIVTQCHAFDPDVVIVTGGVMRSADVILPALEARVHADLWSSSFRPPLVTPDDPATSVLRGLAALADDLDSKGRP</sequence>
<dbReference type="SUPFAM" id="SSF53067">
    <property type="entry name" value="Actin-like ATPase domain"/>
    <property type="match status" value="1"/>
</dbReference>
<gene>
    <name evidence="2" type="ORF">GCM10009777_32960</name>
</gene>
<name>A0ABN2SYJ6_9MICO</name>
<evidence type="ECO:0000313" key="2">
    <source>
        <dbReference type="EMBL" id="GAA1994615.1"/>
    </source>
</evidence>
<dbReference type="RefSeq" id="WP_344064755.1">
    <property type="nucleotide sequence ID" value="NZ_BAAAOH010000001.1"/>
</dbReference>
<dbReference type="EMBL" id="BAAAOH010000001">
    <property type="protein sequence ID" value="GAA1994615.1"/>
    <property type="molecule type" value="Genomic_DNA"/>
</dbReference>
<dbReference type="Proteomes" id="UP001500326">
    <property type="component" value="Unassembled WGS sequence"/>
</dbReference>
<comment type="similarity">
    <text evidence="1">Belongs to the ROK (NagC/XylR) family.</text>
</comment>
<accession>A0ABN2SYJ6</accession>
<dbReference type="Pfam" id="PF00480">
    <property type="entry name" value="ROK"/>
    <property type="match status" value="1"/>
</dbReference>
<dbReference type="PANTHER" id="PTHR18964:SF149">
    <property type="entry name" value="BIFUNCTIONAL UDP-N-ACETYLGLUCOSAMINE 2-EPIMERASE_N-ACETYLMANNOSAMINE KINASE"/>
    <property type="match status" value="1"/>
</dbReference>
<keyword evidence="3" id="KW-1185">Reference proteome</keyword>
<dbReference type="InterPro" id="IPR000600">
    <property type="entry name" value="ROK"/>
</dbReference>
<protein>
    <submittedName>
        <fullName evidence="2">ROK family protein</fullName>
    </submittedName>
</protein>
<comment type="caution">
    <text evidence="2">The sequence shown here is derived from an EMBL/GenBank/DDBJ whole genome shotgun (WGS) entry which is preliminary data.</text>
</comment>
<dbReference type="PANTHER" id="PTHR18964">
    <property type="entry name" value="ROK (REPRESSOR, ORF, KINASE) FAMILY"/>
    <property type="match status" value="1"/>
</dbReference>
<organism evidence="2 3">
    <name type="scientific">Microbacterium pumilum</name>
    <dbReference type="NCBI Taxonomy" id="344165"/>
    <lineage>
        <taxon>Bacteria</taxon>
        <taxon>Bacillati</taxon>
        <taxon>Actinomycetota</taxon>
        <taxon>Actinomycetes</taxon>
        <taxon>Micrococcales</taxon>
        <taxon>Microbacteriaceae</taxon>
        <taxon>Microbacterium</taxon>
    </lineage>
</organism>